<comment type="subcellular location">
    <subcellularLocation>
        <location evidence="1">Cell membrane</location>
        <topology evidence="1">Multi-pass membrane protein</topology>
    </subcellularLocation>
</comment>
<dbReference type="Proteomes" id="UP000198588">
    <property type="component" value="Unassembled WGS sequence"/>
</dbReference>
<evidence type="ECO:0000256" key="6">
    <source>
        <dbReference type="SAM" id="Phobius"/>
    </source>
</evidence>
<feature type="transmembrane region" description="Helical" evidence="6">
    <location>
        <begin position="89"/>
        <end position="107"/>
    </location>
</feature>
<dbReference type="RefSeq" id="WP_244529563.1">
    <property type="nucleotide sequence ID" value="NZ_FMXM01000006.1"/>
</dbReference>
<dbReference type="PANTHER" id="PTHR30482">
    <property type="entry name" value="HIGH-AFFINITY BRANCHED-CHAIN AMINO ACID TRANSPORT SYSTEM PERMEASE"/>
    <property type="match status" value="1"/>
</dbReference>
<evidence type="ECO:0000313" key="7">
    <source>
        <dbReference type="EMBL" id="SDA69938.1"/>
    </source>
</evidence>
<dbReference type="CDD" id="cd06581">
    <property type="entry name" value="TM_PBP1_LivM_like"/>
    <property type="match status" value="1"/>
</dbReference>
<keyword evidence="5 6" id="KW-0472">Membrane</keyword>
<evidence type="ECO:0000256" key="3">
    <source>
        <dbReference type="ARBA" id="ARBA00022692"/>
    </source>
</evidence>
<feature type="transmembrane region" description="Helical" evidence="6">
    <location>
        <begin position="241"/>
        <end position="261"/>
    </location>
</feature>
<dbReference type="InterPro" id="IPR043428">
    <property type="entry name" value="LivM-like"/>
</dbReference>
<feature type="transmembrane region" description="Helical" evidence="6">
    <location>
        <begin position="281"/>
        <end position="304"/>
    </location>
</feature>
<dbReference type="EMBL" id="FMXM01000006">
    <property type="protein sequence ID" value="SDA69938.1"/>
    <property type="molecule type" value="Genomic_DNA"/>
</dbReference>
<sequence>MARFEVSQAIENTAPPAAAVAQPGGALTRSLIGGLVTSLPVLMVGLLILNFAPTYYTYLALGAFVNLIVVVGLQVFMGNSNIANLGHSAFVGLGAYGVAILSTPLAMKKLSIPNAPFGFATLQLDPVSSALIALVVVGILAAVSGKVISRLSGVAATIVSLALLIIVHSVFLNWTDLFKGNQAFFGIPKVVGLPWMMVFSVVVIVLARLFKDSRWGLQLRASAQSPQAAAALGIDARRLRLMSWVLSALICGLAGVLYAYFAGTISPKLFYFQMIFNTLAMLILGGMATVTGAVTGVIVLSVGLEFIRSIESGVTIAGIQLPQLLGLSGVALGVVIVLCMAFRPSGISGRYELDELLSRLFRRSAK</sequence>
<evidence type="ECO:0000313" key="8">
    <source>
        <dbReference type="Proteomes" id="UP000198588"/>
    </source>
</evidence>
<name>A0A1G5XHL2_9HYPH</name>
<keyword evidence="3 6" id="KW-0812">Transmembrane</keyword>
<feature type="transmembrane region" description="Helical" evidence="6">
    <location>
        <begin position="192"/>
        <end position="210"/>
    </location>
</feature>
<evidence type="ECO:0000256" key="1">
    <source>
        <dbReference type="ARBA" id="ARBA00004651"/>
    </source>
</evidence>
<keyword evidence="4 6" id="KW-1133">Transmembrane helix</keyword>
<keyword evidence="2" id="KW-1003">Cell membrane</keyword>
<feature type="transmembrane region" description="Helical" evidence="6">
    <location>
        <begin position="55"/>
        <end position="77"/>
    </location>
</feature>
<dbReference type="PANTHER" id="PTHR30482:SF10">
    <property type="entry name" value="HIGH-AFFINITY BRANCHED-CHAIN AMINO ACID TRANSPORT PROTEIN BRAE"/>
    <property type="match status" value="1"/>
</dbReference>
<dbReference type="InterPro" id="IPR001851">
    <property type="entry name" value="ABC_transp_permease"/>
</dbReference>
<dbReference type="Pfam" id="PF02653">
    <property type="entry name" value="BPD_transp_2"/>
    <property type="match status" value="1"/>
</dbReference>
<protein>
    <submittedName>
        <fullName evidence="7">Amino acid/amide ABC transporter membrane protein 2, HAAT family (TC 3.A.1.4.-)</fullName>
    </submittedName>
</protein>
<dbReference type="AlphaFoldDB" id="A0A1G5XHL2"/>
<dbReference type="GO" id="GO:0005886">
    <property type="term" value="C:plasma membrane"/>
    <property type="evidence" value="ECO:0007669"/>
    <property type="project" value="UniProtKB-SubCell"/>
</dbReference>
<feature type="transmembrane region" description="Helical" evidence="6">
    <location>
        <begin position="151"/>
        <end position="172"/>
    </location>
</feature>
<evidence type="ECO:0000256" key="4">
    <source>
        <dbReference type="ARBA" id="ARBA00022989"/>
    </source>
</evidence>
<evidence type="ECO:0000256" key="5">
    <source>
        <dbReference type="ARBA" id="ARBA00023136"/>
    </source>
</evidence>
<feature type="transmembrane region" description="Helical" evidence="6">
    <location>
        <begin position="127"/>
        <end position="144"/>
    </location>
</feature>
<evidence type="ECO:0000256" key="2">
    <source>
        <dbReference type="ARBA" id="ARBA00022475"/>
    </source>
</evidence>
<organism evidence="7 8">
    <name type="scientific">Mesorhizobium qingshengii</name>
    <dbReference type="NCBI Taxonomy" id="1165689"/>
    <lineage>
        <taxon>Bacteria</taxon>
        <taxon>Pseudomonadati</taxon>
        <taxon>Pseudomonadota</taxon>
        <taxon>Alphaproteobacteria</taxon>
        <taxon>Hyphomicrobiales</taxon>
        <taxon>Phyllobacteriaceae</taxon>
        <taxon>Mesorhizobium</taxon>
    </lineage>
</organism>
<feature type="transmembrane region" description="Helical" evidence="6">
    <location>
        <begin position="31"/>
        <end position="49"/>
    </location>
</feature>
<proteinExistence type="predicted"/>
<feature type="transmembrane region" description="Helical" evidence="6">
    <location>
        <begin position="324"/>
        <end position="343"/>
    </location>
</feature>
<reference evidence="7 8" key="1">
    <citation type="submission" date="2016-10" db="EMBL/GenBank/DDBJ databases">
        <authorList>
            <person name="de Groot N.N."/>
        </authorList>
    </citation>
    <scope>NUCLEOTIDE SEQUENCE [LARGE SCALE GENOMIC DNA]</scope>
    <source>
        <strain evidence="7 8">CGMCC 1.12097</strain>
    </source>
</reference>
<dbReference type="GO" id="GO:0015658">
    <property type="term" value="F:branched-chain amino acid transmembrane transporter activity"/>
    <property type="evidence" value="ECO:0007669"/>
    <property type="project" value="InterPro"/>
</dbReference>
<dbReference type="STRING" id="1165689.SAMN02927914_02277"/>
<gene>
    <name evidence="7" type="ORF">SAMN02927914_02277</name>
</gene>
<accession>A0A1G5XHL2</accession>